<proteinExistence type="predicted"/>
<sequence length="403" mass="44399">MGTTSSALVMLFALFFIERLEFICSSANSNVSCIASEREALMKIKGNLTDEANRLSSWVGKDCCTWKGVGCSNKTGHVVKLDLRNPIPATNGPSTAYFDPIFKMNELSGQVSPSLLDLNHLHYLDLSMNNMQISNSLGSLKSLRYLDLSSSISDETIPPHLGNLSRLQYLNLSNNDLRGPIPDTLGRLASLTVLDLSSNNLNDSMLYSLCNLSSLVHIDLSDTSHRGAIPHCLGNLASLSILRLNYNQLQGPIPSEMGNMTQLKELDLSQNQFEGPIPSEIGNMTQLTELHLNSNAFAYEIPNSMRNLCNLRVLDLSENKFTGKLSTSVGSPFGCIHNSLEDFCLDDKSSDGDHKHVDESNVADETDFLWFYTGIGPVPGWVLGGLWHFEFQEVLEVCILPVH</sequence>
<evidence type="ECO:0000313" key="2">
    <source>
        <dbReference type="Proteomes" id="UP001060215"/>
    </source>
</evidence>
<organism evidence="1 2">
    <name type="scientific">Camellia lanceoleosa</name>
    <dbReference type="NCBI Taxonomy" id="1840588"/>
    <lineage>
        <taxon>Eukaryota</taxon>
        <taxon>Viridiplantae</taxon>
        <taxon>Streptophyta</taxon>
        <taxon>Embryophyta</taxon>
        <taxon>Tracheophyta</taxon>
        <taxon>Spermatophyta</taxon>
        <taxon>Magnoliopsida</taxon>
        <taxon>eudicotyledons</taxon>
        <taxon>Gunneridae</taxon>
        <taxon>Pentapetalae</taxon>
        <taxon>asterids</taxon>
        <taxon>Ericales</taxon>
        <taxon>Theaceae</taxon>
        <taxon>Camellia</taxon>
    </lineage>
</organism>
<protein>
    <submittedName>
        <fullName evidence="1">Leucine-rich repeat receptor-like protein kinase</fullName>
    </submittedName>
</protein>
<dbReference type="EMBL" id="CM045769">
    <property type="protein sequence ID" value="KAI7993818.1"/>
    <property type="molecule type" value="Genomic_DNA"/>
</dbReference>
<comment type="caution">
    <text evidence="1">The sequence shown here is derived from an EMBL/GenBank/DDBJ whole genome shotgun (WGS) entry which is preliminary data.</text>
</comment>
<keyword evidence="2" id="KW-1185">Reference proteome</keyword>
<reference evidence="1 2" key="1">
    <citation type="journal article" date="2022" name="Plant J.">
        <title>Chromosome-level genome of Camellia lanceoleosa provides a valuable resource for understanding genome evolution and self-incompatibility.</title>
        <authorList>
            <person name="Gong W."/>
            <person name="Xiao S."/>
            <person name="Wang L."/>
            <person name="Liao Z."/>
            <person name="Chang Y."/>
            <person name="Mo W."/>
            <person name="Hu G."/>
            <person name="Li W."/>
            <person name="Zhao G."/>
            <person name="Zhu H."/>
            <person name="Hu X."/>
            <person name="Ji K."/>
            <person name="Xiang X."/>
            <person name="Song Q."/>
            <person name="Yuan D."/>
            <person name="Jin S."/>
            <person name="Zhang L."/>
        </authorList>
    </citation>
    <scope>NUCLEOTIDE SEQUENCE [LARGE SCALE GENOMIC DNA]</scope>
    <source>
        <strain evidence="1">SQ_2022a</strain>
    </source>
</reference>
<accession>A0ACC0FZU9</accession>
<gene>
    <name evidence="1" type="ORF">LOK49_LG11G00578</name>
</gene>
<name>A0ACC0FZU9_9ERIC</name>
<evidence type="ECO:0000313" key="1">
    <source>
        <dbReference type="EMBL" id="KAI7993818.1"/>
    </source>
</evidence>
<dbReference type="Proteomes" id="UP001060215">
    <property type="component" value="Chromosome 12"/>
</dbReference>